<reference evidence="7" key="1">
    <citation type="submission" date="2016-03" db="EMBL/GenBank/DDBJ databases">
        <authorList>
            <person name="Devillers H."/>
        </authorList>
    </citation>
    <scope>NUCLEOTIDE SEQUENCE [LARGE SCALE GENOMIC DNA]</scope>
</reference>
<evidence type="ECO:0000313" key="7">
    <source>
        <dbReference type="Proteomes" id="UP000190274"/>
    </source>
</evidence>
<protein>
    <submittedName>
        <fullName evidence="6">LADA_0E10308g1_1</fullName>
    </submittedName>
</protein>
<proteinExistence type="predicted"/>
<feature type="region of interest" description="Disordered" evidence="5">
    <location>
        <begin position="21"/>
        <end position="47"/>
    </location>
</feature>
<dbReference type="PANTHER" id="PTHR24171:SF8">
    <property type="entry name" value="BRCA1-ASSOCIATED RING DOMAIN PROTEIN 1"/>
    <property type="match status" value="1"/>
</dbReference>
<accession>A0A1G4JEM8</accession>
<feature type="repeat" description="ANK" evidence="3">
    <location>
        <begin position="420"/>
        <end position="452"/>
    </location>
</feature>
<feature type="region of interest" description="Disordered" evidence="5">
    <location>
        <begin position="521"/>
        <end position="548"/>
    </location>
</feature>
<evidence type="ECO:0000256" key="1">
    <source>
        <dbReference type="ARBA" id="ARBA00022737"/>
    </source>
</evidence>
<dbReference type="Gene3D" id="1.25.40.20">
    <property type="entry name" value="Ankyrin repeat-containing domain"/>
    <property type="match status" value="2"/>
</dbReference>
<dbReference type="SMART" id="SM00248">
    <property type="entry name" value="ANK"/>
    <property type="match status" value="5"/>
</dbReference>
<feature type="repeat" description="ANK" evidence="3">
    <location>
        <begin position="625"/>
        <end position="657"/>
    </location>
</feature>
<keyword evidence="2 3" id="KW-0040">ANK repeat</keyword>
<feature type="compositionally biased region" description="Basic and acidic residues" evidence="5">
    <location>
        <begin position="146"/>
        <end position="158"/>
    </location>
</feature>
<feature type="compositionally biased region" description="Basic and acidic residues" evidence="5">
    <location>
        <begin position="222"/>
        <end position="237"/>
    </location>
</feature>
<dbReference type="Pfam" id="PF12796">
    <property type="entry name" value="Ank_2"/>
    <property type="match status" value="2"/>
</dbReference>
<gene>
    <name evidence="6" type="ORF">LADA_0E10308G</name>
</gene>
<feature type="compositionally biased region" description="Basic and acidic residues" evidence="5">
    <location>
        <begin position="521"/>
        <end position="532"/>
    </location>
</feature>
<name>A0A1G4JEM8_9SACH</name>
<evidence type="ECO:0000313" key="6">
    <source>
        <dbReference type="EMBL" id="SCU88463.1"/>
    </source>
</evidence>
<feature type="region of interest" description="Disordered" evidence="5">
    <location>
        <begin position="59"/>
        <end position="121"/>
    </location>
</feature>
<evidence type="ECO:0000256" key="4">
    <source>
        <dbReference type="SAM" id="Coils"/>
    </source>
</evidence>
<feature type="region of interest" description="Disordered" evidence="5">
    <location>
        <begin position="783"/>
        <end position="811"/>
    </location>
</feature>
<dbReference type="PROSITE" id="PS50088">
    <property type="entry name" value="ANK_REPEAT"/>
    <property type="match status" value="4"/>
</dbReference>
<evidence type="ECO:0000256" key="2">
    <source>
        <dbReference type="ARBA" id="ARBA00023043"/>
    </source>
</evidence>
<feature type="compositionally biased region" description="Low complexity" evidence="5">
    <location>
        <begin position="745"/>
        <end position="763"/>
    </location>
</feature>
<dbReference type="PANTHER" id="PTHR24171">
    <property type="entry name" value="ANKYRIN REPEAT DOMAIN-CONTAINING PROTEIN 39-RELATED"/>
    <property type="match status" value="1"/>
</dbReference>
<evidence type="ECO:0000256" key="5">
    <source>
        <dbReference type="SAM" id="MobiDB-lite"/>
    </source>
</evidence>
<feature type="compositionally biased region" description="Polar residues" evidence="5">
    <location>
        <begin position="203"/>
        <end position="221"/>
    </location>
</feature>
<dbReference type="PROSITE" id="PS50297">
    <property type="entry name" value="ANK_REP_REGION"/>
    <property type="match status" value="4"/>
</dbReference>
<sequence length="1099" mass="121927">MRYRVVQKELRLLLLGQRRREPIGSMGDGTGGRKENDNPSPVKRRSLSNYLLNIQKRRQQLEESAKAQPEISSKAPLNESIKSNSETDEAEETGAGRNPNNASITVNIKTPHDISPNEQQHALPTNTDWALKSLGSSQAERSSVAESKHGIVKSRSEDETQAPQNVARCDIEQPGSPPHSKLGTAVDLQPIERPPPVKIHEATNGQPERLSTTSLNTQNNVIEREERVKAKNDDKRKASNQAELLKSFSPNVTKESDVGTVLNQSQEDESELSEVESDAPTEPASPPKPRLGRLVRGDQLRSSPSRTVPHIPPTHSDESELSDLEDLNQPPISSSILHGDSPTHRSIVTLNSSPARLLKKSPKHMKSYVAVRKPQNIKKSGVHRDAGGRTKLQISCDKGKFDSAKKLIEEGYDVNDQDNAGNSSLHEAALNGHYDIVKLLLENGANVNIQSFEPIKDTPLIDAAANGHLDVVKILLKYNADPTIVNSKGLTAIESIEEDSDLDDDDLETVRSLKSELRRAARRLNSDDERRQRSSSANRHSDGDRSSSNVRLGDEFYWSDITSKVGREKLLRSSREGKLPYVGAYLENGGRVDLKSFLEAVKFGHEDIASLFLAFGAQTSMATRDGQTPLMVALGRGHTGTVKLLLEAGADPTARDKSGKSVLSYAQSSELGLASKGEIELIQNALEKHQPKAFAQTFWHDDEDNQAKDVSSSPQPLVPQKRTEVLDRDLGRESTSKLTPQELNSSRASSPAPVSSFFSSAPAKKPKLEASLSPGAVDTAFEVQRSQNGTPANSTTPRPAETAQEKEARLKAEEEYRLKRLSTKKRKEQELLNKLADDEKKRAEERDRKDAERLRRLQDEKAREAEKEAIERIRDEIDRRHLIRAQYPLGLRLVNFQTTDDLNSFLPVYYSVINTKRYVMDMHMCVLLKDVNFVARCSGGIIISAAHKLQMWNIYKFIFLLGGRGVTKSQVQRDLDALSFQSRAEFEAQERERFISLPLHWVPWDEIEFPENLVPSKGALEAQMVELSMWSERAPGAAPSQSTTAVGAVARLGTSEPRDQGTLDHTTRTVLSSVSKELPVRFRNRPSINGALKGPLPAW</sequence>
<keyword evidence="4" id="KW-0175">Coiled coil</keyword>
<dbReference type="GO" id="GO:0034967">
    <property type="term" value="C:Set3 complex"/>
    <property type="evidence" value="ECO:0007669"/>
    <property type="project" value="EnsemblFungi"/>
</dbReference>
<dbReference type="EMBL" id="LT598455">
    <property type="protein sequence ID" value="SCU88463.1"/>
    <property type="molecule type" value="Genomic_DNA"/>
</dbReference>
<dbReference type="STRING" id="1266660.A0A1G4JEM8"/>
<feature type="compositionally biased region" description="Polar residues" evidence="5">
    <location>
        <begin position="784"/>
        <end position="797"/>
    </location>
</feature>
<feature type="repeat" description="ANK" evidence="3">
    <location>
        <begin position="455"/>
        <end position="487"/>
    </location>
</feature>
<feature type="compositionally biased region" description="Polar residues" evidence="5">
    <location>
        <begin position="98"/>
        <end position="108"/>
    </location>
</feature>
<dbReference type="InterPro" id="IPR036770">
    <property type="entry name" value="Ankyrin_rpt-contain_sf"/>
</dbReference>
<feature type="region of interest" description="Disordered" evidence="5">
    <location>
        <begin position="135"/>
        <end position="164"/>
    </location>
</feature>
<dbReference type="InterPro" id="IPR002110">
    <property type="entry name" value="Ankyrin_rpt"/>
</dbReference>
<feature type="compositionally biased region" description="Polar residues" evidence="5">
    <location>
        <begin position="135"/>
        <end position="145"/>
    </location>
</feature>
<dbReference type="GO" id="GO:0045835">
    <property type="term" value="P:negative regulation of meiotic nuclear division"/>
    <property type="evidence" value="ECO:0007669"/>
    <property type="project" value="EnsemblFungi"/>
</dbReference>
<keyword evidence="7" id="KW-1185">Reference proteome</keyword>
<feature type="region of interest" description="Disordered" evidence="5">
    <location>
        <begin position="704"/>
        <end position="764"/>
    </location>
</feature>
<evidence type="ECO:0000256" key="3">
    <source>
        <dbReference type="PROSITE-ProRule" id="PRU00023"/>
    </source>
</evidence>
<feature type="compositionally biased region" description="Basic and acidic residues" evidence="5">
    <location>
        <begin position="721"/>
        <end position="735"/>
    </location>
</feature>
<feature type="compositionally biased region" description="Acidic residues" evidence="5">
    <location>
        <begin position="266"/>
        <end position="279"/>
    </location>
</feature>
<keyword evidence="1" id="KW-0677">Repeat</keyword>
<dbReference type="GO" id="GO:0006338">
    <property type="term" value="P:chromatin remodeling"/>
    <property type="evidence" value="ECO:0007669"/>
    <property type="project" value="EnsemblFungi"/>
</dbReference>
<dbReference type="Proteomes" id="UP000190274">
    <property type="component" value="Chromosome E"/>
</dbReference>
<feature type="coiled-coil region" evidence="4">
    <location>
        <begin position="818"/>
        <end position="868"/>
    </location>
</feature>
<organism evidence="6 7">
    <name type="scientific">Lachancea dasiensis</name>
    <dbReference type="NCBI Taxonomy" id="1072105"/>
    <lineage>
        <taxon>Eukaryota</taxon>
        <taxon>Fungi</taxon>
        <taxon>Dikarya</taxon>
        <taxon>Ascomycota</taxon>
        <taxon>Saccharomycotina</taxon>
        <taxon>Saccharomycetes</taxon>
        <taxon>Saccharomycetales</taxon>
        <taxon>Saccharomycetaceae</taxon>
        <taxon>Lachancea</taxon>
    </lineage>
</organism>
<dbReference type="OrthoDB" id="194358at2759"/>
<dbReference type="SUPFAM" id="SSF48403">
    <property type="entry name" value="Ankyrin repeat"/>
    <property type="match status" value="1"/>
</dbReference>
<dbReference type="PRINTS" id="PR01415">
    <property type="entry name" value="ANKYRIN"/>
</dbReference>
<feature type="repeat" description="ANK" evidence="3">
    <location>
        <begin position="387"/>
        <end position="419"/>
    </location>
</feature>
<dbReference type="AlphaFoldDB" id="A0A1G4JEM8"/>
<feature type="region of interest" description="Disordered" evidence="5">
    <location>
        <begin position="195"/>
        <end position="345"/>
    </location>
</feature>